<comment type="similarity">
    <text evidence="1">Belongs to the NnrE/AIBP family.</text>
</comment>
<keyword evidence="1" id="KW-0521">NADP</keyword>
<dbReference type="NCBIfam" id="TIGR00197">
    <property type="entry name" value="yjeF_nterm"/>
    <property type="match status" value="1"/>
</dbReference>
<dbReference type="InterPro" id="IPR036652">
    <property type="entry name" value="YjeF_N_dom_sf"/>
</dbReference>
<reference evidence="4" key="1">
    <citation type="journal article" date="2019" name="Int. J. Syst. Evol. Microbiol.">
        <title>The Global Catalogue of Microorganisms (GCM) 10K type strain sequencing project: providing services to taxonomists for standard genome sequencing and annotation.</title>
        <authorList>
            <consortium name="The Broad Institute Genomics Platform"/>
            <consortium name="The Broad Institute Genome Sequencing Center for Infectious Disease"/>
            <person name="Wu L."/>
            <person name="Ma J."/>
        </authorList>
    </citation>
    <scope>NUCLEOTIDE SEQUENCE [LARGE SCALE GENOMIC DNA]</scope>
    <source>
        <strain evidence="4">JCM 14232</strain>
    </source>
</reference>
<evidence type="ECO:0000313" key="3">
    <source>
        <dbReference type="EMBL" id="GAA0477790.1"/>
    </source>
</evidence>
<keyword evidence="1" id="KW-0520">NAD</keyword>
<dbReference type="SUPFAM" id="SSF64153">
    <property type="entry name" value="YjeF N-terminal domain-like"/>
    <property type="match status" value="1"/>
</dbReference>
<keyword evidence="1" id="KW-0630">Potassium</keyword>
<feature type="binding site" evidence="1">
    <location>
        <position position="156"/>
    </location>
    <ligand>
        <name>(6S)-NADPHX</name>
        <dbReference type="ChEBI" id="CHEBI:64076"/>
    </ligand>
</feature>
<proteinExistence type="inferred from homology"/>
<feature type="binding site" evidence="1">
    <location>
        <position position="58"/>
    </location>
    <ligand>
        <name>K(+)</name>
        <dbReference type="ChEBI" id="CHEBI:29103"/>
    </ligand>
</feature>
<dbReference type="Pfam" id="PF03853">
    <property type="entry name" value="YjeF_N"/>
    <property type="match status" value="1"/>
</dbReference>
<keyword evidence="1" id="KW-0479">Metal-binding</keyword>
<organism evidence="3 4">
    <name type="scientific">Alkalibacterium indicireducens</name>
    <dbReference type="NCBI Taxonomy" id="398758"/>
    <lineage>
        <taxon>Bacteria</taxon>
        <taxon>Bacillati</taxon>
        <taxon>Bacillota</taxon>
        <taxon>Bacilli</taxon>
        <taxon>Lactobacillales</taxon>
        <taxon>Carnobacteriaceae</taxon>
        <taxon>Alkalibacterium</taxon>
    </lineage>
</organism>
<evidence type="ECO:0000313" key="4">
    <source>
        <dbReference type="Proteomes" id="UP001410648"/>
    </source>
</evidence>
<feature type="binding site" evidence="1">
    <location>
        <position position="138"/>
    </location>
    <ligand>
        <name>(6S)-NADPHX</name>
        <dbReference type="ChEBI" id="CHEBI:64076"/>
    </ligand>
</feature>
<dbReference type="InterPro" id="IPR004443">
    <property type="entry name" value="YjeF_N_dom"/>
</dbReference>
<gene>
    <name evidence="1" type="primary">nnrE</name>
    <name evidence="3" type="ORF">GCM10008936_05040</name>
</gene>
<protein>
    <recommendedName>
        <fullName evidence="1">NAD(P)H-hydrate epimerase</fullName>
        <ecNumber evidence="1">5.1.99.6</ecNumber>
    </recommendedName>
    <alternativeName>
        <fullName evidence="1">NAD(P)HX epimerase</fullName>
    </alternativeName>
</protein>
<keyword evidence="4" id="KW-1185">Reference proteome</keyword>
<comment type="catalytic activity">
    <reaction evidence="1">
        <text>(6R)-NADHX = (6S)-NADHX</text>
        <dbReference type="Rhea" id="RHEA:32215"/>
        <dbReference type="ChEBI" id="CHEBI:64074"/>
        <dbReference type="ChEBI" id="CHEBI:64075"/>
        <dbReference type="EC" id="5.1.99.6"/>
    </reaction>
</comment>
<dbReference type="Gene3D" id="3.40.50.10260">
    <property type="entry name" value="YjeF N-terminal domain"/>
    <property type="match status" value="1"/>
</dbReference>
<sequence>MNKGLSAKQIKAIDQYTIESIGMPSLVLMERAALASAEAIMVDFDFKSAFILCGTGNNGGDGIAVGRLLHQAGKSVTLCIFGNLEHASEETTVQLRIAKNLNVPCVYRHDDHWPDDPDTLIVDALFGIGLDRAVENPYLEVIRRVNGLGYRKAAIDIPSGLSADTGSVLGAAIKVDKTYSIGFWKNGFSSKESETYTGEIQLLDIGYPSLTELAHIIDQEESNGEQI</sequence>
<dbReference type="EC" id="5.1.99.6" evidence="1"/>
<name>A0ABP3KEF5_9LACT</name>
<evidence type="ECO:0000256" key="1">
    <source>
        <dbReference type="HAMAP-Rule" id="MF_01966"/>
    </source>
</evidence>
<dbReference type="RefSeq" id="WP_346024003.1">
    <property type="nucleotide sequence ID" value="NZ_BAAADA010000042.1"/>
</dbReference>
<keyword evidence="1" id="KW-0413">Isomerase</keyword>
<comment type="catalytic activity">
    <reaction evidence="1">
        <text>(6R)-NADPHX = (6S)-NADPHX</text>
        <dbReference type="Rhea" id="RHEA:32227"/>
        <dbReference type="ChEBI" id="CHEBI:64076"/>
        <dbReference type="ChEBI" id="CHEBI:64077"/>
        <dbReference type="EC" id="5.1.99.6"/>
    </reaction>
</comment>
<dbReference type="EMBL" id="BAAADA010000042">
    <property type="protein sequence ID" value="GAA0477790.1"/>
    <property type="molecule type" value="Genomic_DNA"/>
</dbReference>
<comment type="caution">
    <text evidence="3">The sequence shown here is derived from an EMBL/GenBank/DDBJ whole genome shotgun (WGS) entry which is preliminary data.</text>
</comment>
<evidence type="ECO:0000259" key="2">
    <source>
        <dbReference type="PROSITE" id="PS51385"/>
    </source>
</evidence>
<feature type="domain" description="YjeF N-terminal" evidence="2">
    <location>
        <begin position="10"/>
        <end position="213"/>
    </location>
</feature>
<dbReference type="HAMAP" id="MF_01966">
    <property type="entry name" value="NADHX_epimerase"/>
    <property type="match status" value="1"/>
</dbReference>
<feature type="binding site" evidence="1">
    <location>
        <position position="123"/>
    </location>
    <ligand>
        <name>K(+)</name>
        <dbReference type="ChEBI" id="CHEBI:29103"/>
    </ligand>
</feature>
<keyword evidence="1" id="KW-0547">Nucleotide-binding</keyword>
<feature type="binding site" evidence="1">
    <location>
        <begin position="57"/>
        <end position="61"/>
    </location>
    <ligand>
        <name>(6S)-NADPHX</name>
        <dbReference type="ChEBI" id="CHEBI:64076"/>
    </ligand>
</feature>
<comment type="cofactor">
    <cofactor evidence="1">
        <name>K(+)</name>
        <dbReference type="ChEBI" id="CHEBI:29103"/>
    </cofactor>
    <text evidence="1">Binds 1 potassium ion per subunit.</text>
</comment>
<comment type="function">
    <text evidence="1">Catalyzes the epimerization of the S- and R-forms of NAD(P)HX, a damaged form of NAD(P)H that is a result of enzymatic or heat-dependent hydration. This is a prerequisite for the S-specific NAD(P)H-hydrate dehydratase to allow the repair of both epimers of NAD(P)HX.</text>
</comment>
<feature type="binding site" evidence="1">
    <location>
        <begin position="127"/>
        <end position="133"/>
    </location>
    <ligand>
        <name>(6S)-NADPHX</name>
        <dbReference type="ChEBI" id="CHEBI:64076"/>
    </ligand>
</feature>
<dbReference type="PROSITE" id="PS51385">
    <property type="entry name" value="YJEF_N"/>
    <property type="match status" value="1"/>
</dbReference>
<dbReference type="Proteomes" id="UP001410648">
    <property type="component" value="Unassembled WGS sequence"/>
</dbReference>
<accession>A0ABP3KEF5</accession>
<feature type="binding site" evidence="1">
    <location>
        <position position="159"/>
    </location>
    <ligand>
        <name>K(+)</name>
        <dbReference type="ChEBI" id="CHEBI:29103"/>
    </ligand>
</feature>